<feature type="region of interest" description="Disordered" evidence="1">
    <location>
        <begin position="43"/>
        <end position="125"/>
    </location>
</feature>
<proteinExistence type="predicted"/>
<feature type="compositionally biased region" description="Polar residues" evidence="1">
    <location>
        <begin position="59"/>
        <end position="69"/>
    </location>
</feature>
<gene>
    <name evidence="2" type="ORF">KSP40_PGU010913</name>
</gene>
<comment type="caution">
    <text evidence="2">The sequence shown here is derived from an EMBL/GenBank/DDBJ whole genome shotgun (WGS) entry which is preliminary data.</text>
</comment>
<evidence type="ECO:0000256" key="1">
    <source>
        <dbReference type="SAM" id="MobiDB-lite"/>
    </source>
</evidence>
<protein>
    <submittedName>
        <fullName evidence="2">Uncharacterized protein</fullName>
    </submittedName>
</protein>
<feature type="compositionally biased region" description="Polar residues" evidence="1">
    <location>
        <begin position="115"/>
        <end position="125"/>
    </location>
</feature>
<dbReference type="EMBL" id="JBBWWR010000012">
    <property type="protein sequence ID" value="KAK8958782.1"/>
    <property type="molecule type" value="Genomic_DNA"/>
</dbReference>
<evidence type="ECO:0000313" key="3">
    <source>
        <dbReference type="Proteomes" id="UP001412067"/>
    </source>
</evidence>
<name>A0ABR2M3T7_9ASPA</name>
<accession>A0ABR2M3T7</accession>
<reference evidence="2 3" key="1">
    <citation type="journal article" date="2022" name="Nat. Plants">
        <title>Genomes of leafy and leafless Platanthera orchids illuminate the evolution of mycoheterotrophy.</title>
        <authorList>
            <person name="Li M.H."/>
            <person name="Liu K.W."/>
            <person name="Li Z."/>
            <person name="Lu H.C."/>
            <person name="Ye Q.L."/>
            <person name="Zhang D."/>
            <person name="Wang J.Y."/>
            <person name="Li Y.F."/>
            <person name="Zhong Z.M."/>
            <person name="Liu X."/>
            <person name="Yu X."/>
            <person name="Liu D.K."/>
            <person name="Tu X.D."/>
            <person name="Liu B."/>
            <person name="Hao Y."/>
            <person name="Liao X.Y."/>
            <person name="Jiang Y.T."/>
            <person name="Sun W.H."/>
            <person name="Chen J."/>
            <person name="Chen Y.Q."/>
            <person name="Ai Y."/>
            <person name="Zhai J.W."/>
            <person name="Wu S.S."/>
            <person name="Zhou Z."/>
            <person name="Hsiao Y.Y."/>
            <person name="Wu W.L."/>
            <person name="Chen Y.Y."/>
            <person name="Lin Y.F."/>
            <person name="Hsu J.L."/>
            <person name="Li C.Y."/>
            <person name="Wang Z.W."/>
            <person name="Zhao X."/>
            <person name="Zhong W.Y."/>
            <person name="Ma X.K."/>
            <person name="Ma L."/>
            <person name="Huang J."/>
            <person name="Chen G.Z."/>
            <person name="Huang M.Z."/>
            <person name="Huang L."/>
            <person name="Peng D.H."/>
            <person name="Luo Y.B."/>
            <person name="Zou S.Q."/>
            <person name="Chen S.P."/>
            <person name="Lan S."/>
            <person name="Tsai W.C."/>
            <person name="Van de Peer Y."/>
            <person name="Liu Z.J."/>
        </authorList>
    </citation>
    <scope>NUCLEOTIDE SEQUENCE [LARGE SCALE GENOMIC DNA]</scope>
    <source>
        <strain evidence="2">Lor288</strain>
    </source>
</reference>
<organism evidence="2 3">
    <name type="scientific">Platanthera guangdongensis</name>
    <dbReference type="NCBI Taxonomy" id="2320717"/>
    <lineage>
        <taxon>Eukaryota</taxon>
        <taxon>Viridiplantae</taxon>
        <taxon>Streptophyta</taxon>
        <taxon>Embryophyta</taxon>
        <taxon>Tracheophyta</taxon>
        <taxon>Spermatophyta</taxon>
        <taxon>Magnoliopsida</taxon>
        <taxon>Liliopsida</taxon>
        <taxon>Asparagales</taxon>
        <taxon>Orchidaceae</taxon>
        <taxon>Orchidoideae</taxon>
        <taxon>Orchideae</taxon>
        <taxon>Orchidinae</taxon>
        <taxon>Platanthera</taxon>
    </lineage>
</organism>
<keyword evidence="3" id="KW-1185">Reference proteome</keyword>
<evidence type="ECO:0000313" key="2">
    <source>
        <dbReference type="EMBL" id="KAK8958782.1"/>
    </source>
</evidence>
<sequence length="125" mass="12707">MDPVTKILIVSRDVVFDELTLYWGSSHMELEMNRSDGGLKEAAAKVHVDFPESPGAPGCSSTGENASGSGSRGSDAPGTSGSKAEASGSRGRGRDVPGSSCSRGESSGSGSRGSICNTPYPSHSI</sequence>
<feature type="compositionally biased region" description="Low complexity" evidence="1">
    <location>
        <begin position="98"/>
        <end position="114"/>
    </location>
</feature>
<dbReference type="Proteomes" id="UP001412067">
    <property type="component" value="Unassembled WGS sequence"/>
</dbReference>